<dbReference type="RefSeq" id="WP_344509736.1">
    <property type="nucleotide sequence ID" value="NZ_BAAAQD010000022.1"/>
</dbReference>
<sequence>MTNTNRVAVVTGATSGIGAATAKRLADGGAAVALVGRRESRLKDLAAEIGGSALPVAADVGDLDAMRAAAATIREAFGRVDLVVANAGVMLAAPFEAAQTAEWQEMITTNVSGLLHTGRAFIDDLLAAAADGRAADLVHVGSVGGHMVFPNYSVYTATKAAVAHLTRNLRAELGPRGVRVKNVEPGFVLTELGDGMRDTAQRDQLAQWRDSIEVLTPEDVADAIAYATAAPARVNLAEIIVVPTQQG</sequence>
<keyword evidence="6" id="KW-1185">Reference proteome</keyword>
<dbReference type="InterPro" id="IPR020904">
    <property type="entry name" value="Sc_DH/Rdtase_CS"/>
</dbReference>
<dbReference type="PROSITE" id="PS00061">
    <property type="entry name" value="ADH_SHORT"/>
    <property type="match status" value="1"/>
</dbReference>
<name>A0ABN2C6Y7_9ACTN</name>
<dbReference type="InterPro" id="IPR002347">
    <property type="entry name" value="SDR_fam"/>
</dbReference>
<gene>
    <name evidence="5" type="ORF">GCM10009827_086390</name>
</gene>
<evidence type="ECO:0000259" key="4">
    <source>
        <dbReference type="SMART" id="SM00822"/>
    </source>
</evidence>
<dbReference type="PANTHER" id="PTHR43669:SF3">
    <property type="entry name" value="ALCOHOL DEHYDROGENASE, PUTATIVE (AFU_ORTHOLOGUE AFUA_3G03445)-RELATED"/>
    <property type="match status" value="1"/>
</dbReference>
<dbReference type="Gene3D" id="3.40.50.720">
    <property type="entry name" value="NAD(P)-binding Rossmann-like Domain"/>
    <property type="match status" value="1"/>
</dbReference>
<organism evidence="5 6">
    <name type="scientific">Dactylosporangium maewongense</name>
    <dbReference type="NCBI Taxonomy" id="634393"/>
    <lineage>
        <taxon>Bacteria</taxon>
        <taxon>Bacillati</taxon>
        <taxon>Actinomycetota</taxon>
        <taxon>Actinomycetes</taxon>
        <taxon>Micromonosporales</taxon>
        <taxon>Micromonosporaceae</taxon>
        <taxon>Dactylosporangium</taxon>
    </lineage>
</organism>
<dbReference type="PANTHER" id="PTHR43669">
    <property type="entry name" value="5-KETO-D-GLUCONATE 5-REDUCTASE"/>
    <property type="match status" value="1"/>
</dbReference>
<dbReference type="PRINTS" id="PR00081">
    <property type="entry name" value="GDHRDH"/>
</dbReference>
<keyword evidence="2" id="KW-0560">Oxidoreductase</keyword>
<dbReference type="PRINTS" id="PR00080">
    <property type="entry name" value="SDRFAMILY"/>
</dbReference>
<comment type="caution">
    <text evidence="5">The sequence shown here is derived from an EMBL/GenBank/DDBJ whole genome shotgun (WGS) entry which is preliminary data.</text>
</comment>
<proteinExistence type="inferred from homology"/>
<dbReference type="EMBL" id="BAAAQD010000022">
    <property type="protein sequence ID" value="GAA1552363.1"/>
    <property type="molecule type" value="Genomic_DNA"/>
</dbReference>
<evidence type="ECO:0000256" key="3">
    <source>
        <dbReference type="RuleBase" id="RU000363"/>
    </source>
</evidence>
<evidence type="ECO:0000256" key="1">
    <source>
        <dbReference type="ARBA" id="ARBA00006484"/>
    </source>
</evidence>
<reference evidence="5 6" key="1">
    <citation type="journal article" date="2019" name="Int. J. Syst. Evol. Microbiol.">
        <title>The Global Catalogue of Microorganisms (GCM) 10K type strain sequencing project: providing services to taxonomists for standard genome sequencing and annotation.</title>
        <authorList>
            <consortium name="The Broad Institute Genomics Platform"/>
            <consortium name="The Broad Institute Genome Sequencing Center for Infectious Disease"/>
            <person name="Wu L."/>
            <person name="Ma J."/>
        </authorList>
    </citation>
    <scope>NUCLEOTIDE SEQUENCE [LARGE SCALE GENOMIC DNA]</scope>
    <source>
        <strain evidence="5 6">JCM 15933</strain>
    </source>
</reference>
<evidence type="ECO:0000313" key="5">
    <source>
        <dbReference type="EMBL" id="GAA1552363.1"/>
    </source>
</evidence>
<evidence type="ECO:0000313" key="6">
    <source>
        <dbReference type="Proteomes" id="UP001501470"/>
    </source>
</evidence>
<dbReference type="SUPFAM" id="SSF51735">
    <property type="entry name" value="NAD(P)-binding Rossmann-fold domains"/>
    <property type="match status" value="1"/>
</dbReference>
<protein>
    <submittedName>
        <fullName evidence="5">SDR family NAD(P)-dependent oxidoreductase</fullName>
    </submittedName>
</protein>
<feature type="domain" description="Ketoreductase" evidence="4">
    <location>
        <begin position="6"/>
        <end position="211"/>
    </location>
</feature>
<dbReference type="SMART" id="SM00822">
    <property type="entry name" value="PKS_KR"/>
    <property type="match status" value="1"/>
</dbReference>
<dbReference type="InterPro" id="IPR036291">
    <property type="entry name" value="NAD(P)-bd_dom_sf"/>
</dbReference>
<comment type="similarity">
    <text evidence="1 3">Belongs to the short-chain dehydrogenases/reductases (SDR) family.</text>
</comment>
<dbReference type="InterPro" id="IPR057326">
    <property type="entry name" value="KR_dom"/>
</dbReference>
<dbReference type="Proteomes" id="UP001501470">
    <property type="component" value="Unassembled WGS sequence"/>
</dbReference>
<evidence type="ECO:0000256" key="2">
    <source>
        <dbReference type="ARBA" id="ARBA00023002"/>
    </source>
</evidence>
<dbReference type="Pfam" id="PF00106">
    <property type="entry name" value="adh_short"/>
    <property type="match status" value="1"/>
</dbReference>
<accession>A0ABN2C6Y7</accession>